<dbReference type="RefSeq" id="WP_032617620.1">
    <property type="nucleotide sequence ID" value="NZ_CBCYJT010000036.1"/>
</dbReference>
<dbReference type="EMBL" id="JAYMCU010000042">
    <property type="protein sequence ID" value="MEC3938273.1"/>
    <property type="molecule type" value="Genomic_DNA"/>
</dbReference>
<dbReference type="EMBL" id="PDLK01000002">
    <property type="protein sequence ID" value="PHH03773.1"/>
    <property type="molecule type" value="Genomic_DNA"/>
</dbReference>
<evidence type="ECO:0000313" key="3">
    <source>
        <dbReference type="EMBL" id="PHH03773.1"/>
    </source>
</evidence>
<accession>A0A4U9HQV6</accession>
<name>A0A4U9HQV6_9ENTR</name>
<dbReference type="Pfam" id="PF05119">
    <property type="entry name" value="Terminase_4"/>
    <property type="match status" value="1"/>
</dbReference>
<evidence type="ECO:0000313" key="5">
    <source>
        <dbReference type="Proteomes" id="UP000222768"/>
    </source>
</evidence>
<feature type="region of interest" description="Disordered" evidence="1">
    <location>
        <begin position="1"/>
        <end position="43"/>
    </location>
</feature>
<evidence type="ECO:0000313" key="4">
    <source>
        <dbReference type="EMBL" id="VTP66818.1"/>
    </source>
</evidence>
<dbReference type="Proteomes" id="UP001357437">
    <property type="component" value="Unassembled WGS sequence"/>
</dbReference>
<reference evidence="3" key="2">
    <citation type="submission" date="2017-09" db="EMBL/GenBank/DDBJ databases">
        <title>FDA dAtabase for Regulatory Grade micrObial Sequences (FDA-ARGOS): Supporting development and validation of Infectious Disease Dx tests.</title>
        <authorList>
            <person name="Minogue T."/>
            <person name="Wolcott M."/>
            <person name="Wasieloski L."/>
            <person name="Aguilar W."/>
            <person name="Moore D."/>
            <person name="Tallon L.J."/>
            <person name="Sadzewicz L."/>
            <person name="Ott S."/>
            <person name="Zhao X."/>
            <person name="Nagaraj S."/>
            <person name="Vavikolanu K."/>
            <person name="Aluvathingal J."/>
            <person name="Nadendla S."/>
            <person name="Sichtig H."/>
        </authorList>
    </citation>
    <scope>NUCLEOTIDE SEQUENCE</scope>
    <source>
        <strain evidence="3">FDAARGOS_404</strain>
    </source>
</reference>
<dbReference type="AlphaFoldDB" id="A0A4U9HQV6"/>
<protein>
    <submittedName>
        <fullName evidence="2">Phage terminase small subunit P27 family</fullName>
    </submittedName>
    <submittedName>
        <fullName evidence="4">Phage terminase, small subunit</fullName>
    </submittedName>
</protein>
<keyword evidence="7" id="KW-1185">Reference proteome</keyword>
<reference evidence="5" key="1">
    <citation type="submission" date="2017-09" db="EMBL/GenBank/DDBJ databases">
        <title>FDA dAtabase for Regulatory Grade micrObial Sequences (FDA-ARGOS): Supporting development and validation of Infectious Disease Dx tests.</title>
        <authorList>
            <person name="Minogue T."/>
            <person name="Wolcott M."/>
            <person name="Wasieloski L."/>
            <person name="Aguilar W."/>
            <person name="Moore D."/>
            <person name="Tallon L."/>
            <person name="Sadzewicz L."/>
            <person name="Ott S."/>
            <person name="Zhao X."/>
            <person name="Nagaraj S."/>
            <person name="Vavikolanu K."/>
            <person name="Aluvathingal J."/>
            <person name="Nadendla S."/>
            <person name="Sichtig H."/>
        </authorList>
    </citation>
    <scope>NUCLEOTIDE SEQUENCE [LARGE SCALE GENOMIC DNA]</scope>
    <source>
        <strain evidence="5">FDAARGOS_404</strain>
    </source>
</reference>
<dbReference type="Proteomes" id="UP000310719">
    <property type="component" value="Chromosome"/>
</dbReference>
<sequence>MAGATGRSGRRAKPTARKLLAGNPGKRALNKEEPSFTPITGVDPPEWLSESAATMWRMISNELCAQEVLCATDLHNLEMFCVAYANARAAQVDVAKNGITVTGAMGGVIKNPALTVLNEAMRQMASFGGMLGLDPSSRQRLIGGNKKQSDNPFKNL</sequence>
<reference evidence="4 6" key="3">
    <citation type="submission" date="2019-05" db="EMBL/GenBank/DDBJ databases">
        <authorList>
            <consortium name="Pathogen Informatics"/>
        </authorList>
    </citation>
    <scope>NUCLEOTIDE SEQUENCE [LARGE SCALE GENOMIC DNA]</scope>
    <source>
        <strain evidence="4 6">NCTC13032</strain>
    </source>
</reference>
<proteinExistence type="predicted"/>
<dbReference type="NCBIfam" id="TIGR01558">
    <property type="entry name" value="sm_term_P27"/>
    <property type="match status" value="1"/>
</dbReference>
<dbReference type="EMBL" id="LR590464">
    <property type="protein sequence ID" value="VTP66818.1"/>
    <property type="molecule type" value="Genomic_DNA"/>
</dbReference>
<evidence type="ECO:0000313" key="2">
    <source>
        <dbReference type="EMBL" id="MEC3938273.1"/>
    </source>
</evidence>
<organism evidence="4 6">
    <name type="scientific">Leclercia adecarboxylata</name>
    <dbReference type="NCBI Taxonomy" id="83655"/>
    <lineage>
        <taxon>Bacteria</taxon>
        <taxon>Pseudomonadati</taxon>
        <taxon>Pseudomonadota</taxon>
        <taxon>Gammaproteobacteria</taxon>
        <taxon>Enterobacterales</taxon>
        <taxon>Enterobacteriaceae</taxon>
        <taxon>Leclercia</taxon>
    </lineage>
</organism>
<evidence type="ECO:0000313" key="7">
    <source>
        <dbReference type="Proteomes" id="UP001357437"/>
    </source>
</evidence>
<evidence type="ECO:0000256" key="1">
    <source>
        <dbReference type="SAM" id="MobiDB-lite"/>
    </source>
</evidence>
<evidence type="ECO:0000313" key="6">
    <source>
        <dbReference type="Proteomes" id="UP000310719"/>
    </source>
</evidence>
<gene>
    <name evidence="3" type="ORF">CRX53_07210</name>
    <name evidence="4" type="ORF">NCTC13032_02728</name>
    <name evidence="2" type="ORF">VOF76_19110</name>
</gene>
<dbReference type="InterPro" id="IPR006448">
    <property type="entry name" value="Phage_term_ssu_P27"/>
</dbReference>
<dbReference type="Proteomes" id="UP000222768">
    <property type="component" value="Unassembled WGS sequence"/>
</dbReference>
<reference evidence="2 7" key="4">
    <citation type="submission" date="2024-01" db="EMBL/GenBank/DDBJ databases">
        <title>Comparative Genomics of Leclercia adecarboxylata Strains Isolated from Several Sources.</title>
        <authorList>
            <person name="Yescas-Zazueta V."/>
            <person name="Balbuena-Alonso M.G."/>
            <person name="Valencia D."/>
            <person name="Mendez-Pfeiffer P.A."/>
            <person name="Ballesteros-Monrreal M.G."/>
            <person name="Rocha-Gracia R.D.C."/>
            <person name="Barrios-Villa E."/>
        </authorList>
    </citation>
    <scope>NUCLEOTIDE SEQUENCE [LARGE SCALE GENOMIC DNA]</scope>
    <source>
        <strain evidence="2 7">33MEM</strain>
    </source>
</reference>